<protein>
    <recommendedName>
        <fullName evidence="2">RRM domain-containing protein</fullName>
    </recommendedName>
</protein>
<dbReference type="PANTHER" id="PTHR15608:SF0">
    <property type="entry name" value="HIV TAT-SPECIFIC FACTOR 1"/>
    <property type="match status" value="1"/>
</dbReference>
<proteinExistence type="predicted"/>
<dbReference type="PROSITE" id="PS50102">
    <property type="entry name" value="RRM"/>
    <property type="match status" value="1"/>
</dbReference>
<dbReference type="InterPro" id="IPR035979">
    <property type="entry name" value="RBD_domain_sf"/>
</dbReference>
<accession>W4GUK0</accession>
<name>W4GUK0_APHAT</name>
<dbReference type="Gene3D" id="3.30.70.330">
    <property type="match status" value="2"/>
</dbReference>
<dbReference type="InterPro" id="IPR000504">
    <property type="entry name" value="RRM_dom"/>
</dbReference>
<dbReference type="SMART" id="SM00360">
    <property type="entry name" value="RRM"/>
    <property type="match status" value="2"/>
</dbReference>
<dbReference type="PANTHER" id="PTHR15608">
    <property type="entry name" value="SPLICING FACTOR U2AF-ASSOCIATED PROTEIN 2"/>
    <property type="match status" value="1"/>
</dbReference>
<sequence>MESHAIMQRILDREFYRIEAALDKNFEYIDRLDREREDALARAQVRITSGGGDGGGSRHKKETSAGVYITGLTTYIACKQLETLCHRLGRVKRVKFYKDERGSLKGDALVVFSTVAMMNAAIAKLHHLELKPGVRITATAADYSKKPAAAAAPDKDAPPTDNMVDAFLQEIHDQFHGGLGATASTPVGTAAPAFVPSSCVAAASPPPSLSPPITHVQPVENTLDEPSRSVVLRGILDEDPHEAPLSDEYLDVEDDLRLECSNFGTVLQVLIRPDSNDVVVEFEALDSAVACLRAMHGRWFGRQQIRASFDPTKPETNVDDPDLMLQAFLASV</sequence>
<dbReference type="VEuPathDB" id="FungiDB:H257_05165"/>
<dbReference type="GO" id="GO:0005684">
    <property type="term" value="C:U2-type spliceosomal complex"/>
    <property type="evidence" value="ECO:0007669"/>
    <property type="project" value="TreeGrafter"/>
</dbReference>
<dbReference type="AlphaFoldDB" id="W4GUK0"/>
<dbReference type="EMBL" id="KI913122">
    <property type="protein sequence ID" value="ETV82568.1"/>
    <property type="molecule type" value="Genomic_DNA"/>
</dbReference>
<dbReference type="RefSeq" id="XP_009828237.1">
    <property type="nucleotide sequence ID" value="XM_009829935.1"/>
</dbReference>
<dbReference type="SUPFAM" id="SSF54928">
    <property type="entry name" value="RNA-binding domain, RBD"/>
    <property type="match status" value="1"/>
</dbReference>
<evidence type="ECO:0000259" key="2">
    <source>
        <dbReference type="PROSITE" id="PS50102"/>
    </source>
</evidence>
<reference evidence="3" key="1">
    <citation type="submission" date="2013-12" db="EMBL/GenBank/DDBJ databases">
        <title>The Genome Sequence of Aphanomyces astaci APO3.</title>
        <authorList>
            <consortium name="The Broad Institute Genomics Platform"/>
            <person name="Russ C."/>
            <person name="Tyler B."/>
            <person name="van West P."/>
            <person name="Dieguez-Uribeondo J."/>
            <person name="Young S.K."/>
            <person name="Zeng Q."/>
            <person name="Gargeya S."/>
            <person name="Fitzgerald M."/>
            <person name="Abouelleil A."/>
            <person name="Alvarado L."/>
            <person name="Chapman S.B."/>
            <person name="Gainer-Dewar J."/>
            <person name="Goldberg J."/>
            <person name="Griggs A."/>
            <person name="Gujja S."/>
            <person name="Hansen M."/>
            <person name="Howarth C."/>
            <person name="Imamovic A."/>
            <person name="Ireland A."/>
            <person name="Larimer J."/>
            <person name="McCowan C."/>
            <person name="Murphy C."/>
            <person name="Pearson M."/>
            <person name="Poon T.W."/>
            <person name="Priest M."/>
            <person name="Roberts A."/>
            <person name="Saif S."/>
            <person name="Shea T."/>
            <person name="Sykes S."/>
            <person name="Wortman J."/>
            <person name="Nusbaum C."/>
            <person name="Birren B."/>
        </authorList>
    </citation>
    <scope>NUCLEOTIDE SEQUENCE [LARGE SCALE GENOMIC DNA]</scope>
    <source>
        <strain evidence="3">APO3</strain>
    </source>
</reference>
<gene>
    <name evidence="3" type="ORF">H257_05165</name>
</gene>
<dbReference type="GeneID" id="20807161"/>
<evidence type="ECO:0000313" key="3">
    <source>
        <dbReference type="EMBL" id="ETV82568.1"/>
    </source>
</evidence>
<dbReference type="GO" id="GO:0003723">
    <property type="term" value="F:RNA binding"/>
    <property type="evidence" value="ECO:0007669"/>
    <property type="project" value="UniProtKB-UniRule"/>
</dbReference>
<dbReference type="GO" id="GO:0005686">
    <property type="term" value="C:U2 snRNP"/>
    <property type="evidence" value="ECO:0007669"/>
    <property type="project" value="TreeGrafter"/>
</dbReference>
<evidence type="ECO:0000256" key="1">
    <source>
        <dbReference type="PROSITE-ProRule" id="PRU00176"/>
    </source>
</evidence>
<keyword evidence="1" id="KW-0694">RNA-binding</keyword>
<organism evidence="3">
    <name type="scientific">Aphanomyces astaci</name>
    <name type="common">Crayfish plague agent</name>
    <dbReference type="NCBI Taxonomy" id="112090"/>
    <lineage>
        <taxon>Eukaryota</taxon>
        <taxon>Sar</taxon>
        <taxon>Stramenopiles</taxon>
        <taxon>Oomycota</taxon>
        <taxon>Saprolegniomycetes</taxon>
        <taxon>Saprolegniales</taxon>
        <taxon>Verrucalvaceae</taxon>
        <taxon>Aphanomyces</taxon>
    </lineage>
</organism>
<dbReference type="InterPro" id="IPR012677">
    <property type="entry name" value="Nucleotide-bd_a/b_plait_sf"/>
</dbReference>
<dbReference type="Pfam" id="PF00076">
    <property type="entry name" value="RRM_1"/>
    <property type="match status" value="2"/>
</dbReference>
<feature type="domain" description="RRM" evidence="2">
    <location>
        <begin position="65"/>
        <end position="143"/>
    </location>
</feature>
<dbReference type="OrthoDB" id="10258585at2759"/>
<dbReference type="CDD" id="cd00590">
    <property type="entry name" value="RRM_SF"/>
    <property type="match status" value="1"/>
</dbReference>
<dbReference type="InterPro" id="IPR034393">
    <property type="entry name" value="TatSF1-like"/>
</dbReference>